<keyword evidence="3" id="KW-1185">Reference proteome</keyword>
<gene>
    <name evidence="2" type="ORF">JBL43_07080</name>
</gene>
<dbReference type="Pfam" id="PF07396">
    <property type="entry name" value="Porin_O_P"/>
    <property type="match status" value="1"/>
</dbReference>
<proteinExistence type="predicted"/>
<comment type="caution">
    <text evidence="2">The sequence shown here is derived from an EMBL/GenBank/DDBJ whole genome shotgun (WGS) entry which is preliminary data.</text>
</comment>
<organism evidence="2 3">
    <name type="scientific">Aureibaculum flavum</name>
    <dbReference type="NCBI Taxonomy" id="2795986"/>
    <lineage>
        <taxon>Bacteria</taxon>
        <taxon>Pseudomonadati</taxon>
        <taxon>Bacteroidota</taxon>
        <taxon>Flavobacteriia</taxon>
        <taxon>Flavobacteriales</taxon>
        <taxon>Flavobacteriaceae</taxon>
        <taxon>Aureibaculum</taxon>
    </lineage>
</organism>
<feature type="chain" id="PRO_5046385994" description="Porin" evidence="1">
    <location>
        <begin position="21"/>
        <end position="402"/>
    </location>
</feature>
<dbReference type="RefSeq" id="WP_198840759.1">
    <property type="nucleotide sequence ID" value="NZ_JAEHFJ010000003.1"/>
</dbReference>
<reference evidence="2 3" key="1">
    <citation type="submission" date="2020-12" db="EMBL/GenBank/DDBJ databases">
        <title>Aureibaculum luteum sp. nov. and Aureibaculum flavum sp. nov., novel members of the family Flavobacteriaceae isolated from Antarctic intertidal sediments.</title>
        <authorList>
            <person name="He X."/>
            <person name="Zhang X."/>
        </authorList>
    </citation>
    <scope>NUCLEOTIDE SEQUENCE [LARGE SCALE GENOMIC DNA]</scope>
    <source>
        <strain evidence="2 3">A20</strain>
    </source>
</reference>
<dbReference type="EMBL" id="JAEHFJ010000003">
    <property type="protein sequence ID" value="MBJ2173994.1"/>
    <property type="molecule type" value="Genomic_DNA"/>
</dbReference>
<accession>A0ABS0WPW0</accession>
<sequence length="402" mass="45404">MESKNLFSFLICLLSLTIFAQEKESNPFSFKWDNGFKLKSADENFQLKFGGRIMVDHAFFSQNEALDDVYGQLLATSGTEFRRTRVFFSGLLYKNIEFILDLGFEGGEVAFKDVYLGIRDIPVVGTIRVGNLKEPLRFESLTGSKYITFMERAVLNDFSPTRNNGILLLNDFLKDRLSAQAGLFRNAGGNGNDLMANNGYVFTGRLTGLPIKTENQLLHLGLGYSFRKPGLNQYRISARPEAHLSNKKYIDTELIENVKSLNMVNFEGVFATGPFSFQTEYLRTALEGDTNYNFSSYYGVLSYFLTGEQKVYKSSYKGFDRVSPKNNFTGKEGGLGAWEVALRYSNSDLNSKDIYGGEQASITLGLNWYLNPATRIMFNYINADIKNAGNVNVFQARFQIDF</sequence>
<dbReference type="SUPFAM" id="SSF56935">
    <property type="entry name" value="Porins"/>
    <property type="match status" value="1"/>
</dbReference>
<dbReference type="InterPro" id="IPR010870">
    <property type="entry name" value="Porin_O/P"/>
</dbReference>
<name>A0ABS0WPW0_9FLAO</name>
<dbReference type="InterPro" id="IPR023614">
    <property type="entry name" value="Porin_dom_sf"/>
</dbReference>
<feature type="signal peptide" evidence="1">
    <location>
        <begin position="1"/>
        <end position="20"/>
    </location>
</feature>
<evidence type="ECO:0000256" key="1">
    <source>
        <dbReference type="SAM" id="SignalP"/>
    </source>
</evidence>
<protein>
    <recommendedName>
        <fullName evidence="4">Porin</fullName>
    </recommendedName>
</protein>
<dbReference type="Gene3D" id="2.40.160.10">
    <property type="entry name" value="Porin"/>
    <property type="match status" value="1"/>
</dbReference>
<dbReference type="Proteomes" id="UP000623301">
    <property type="component" value="Unassembled WGS sequence"/>
</dbReference>
<evidence type="ECO:0000313" key="3">
    <source>
        <dbReference type="Proteomes" id="UP000623301"/>
    </source>
</evidence>
<evidence type="ECO:0008006" key="4">
    <source>
        <dbReference type="Google" id="ProtNLM"/>
    </source>
</evidence>
<keyword evidence="1" id="KW-0732">Signal</keyword>
<evidence type="ECO:0000313" key="2">
    <source>
        <dbReference type="EMBL" id="MBJ2173994.1"/>
    </source>
</evidence>